<feature type="signal peptide" evidence="1">
    <location>
        <begin position="1"/>
        <end position="28"/>
    </location>
</feature>
<gene>
    <name evidence="2" type="ORF">X975_09217</name>
</gene>
<protein>
    <recommendedName>
        <fullName evidence="4">DUF19 domain-containing protein</fullName>
    </recommendedName>
</protein>
<evidence type="ECO:0000256" key="1">
    <source>
        <dbReference type="SAM" id="SignalP"/>
    </source>
</evidence>
<evidence type="ECO:0000313" key="3">
    <source>
        <dbReference type="Proteomes" id="UP000054359"/>
    </source>
</evidence>
<dbReference type="PANTHER" id="PTHR33964">
    <property type="entry name" value="RE45066P-RELATED"/>
    <property type="match status" value="1"/>
</dbReference>
<feature type="non-terminal residue" evidence="2">
    <location>
        <position position="204"/>
    </location>
</feature>
<evidence type="ECO:0008006" key="4">
    <source>
        <dbReference type="Google" id="ProtNLM"/>
    </source>
</evidence>
<keyword evidence="3" id="KW-1185">Reference proteome</keyword>
<dbReference type="AlphaFoldDB" id="A0A087THQ4"/>
<reference evidence="2 3" key="1">
    <citation type="submission" date="2013-11" db="EMBL/GenBank/DDBJ databases">
        <title>Genome sequencing of Stegodyphus mimosarum.</title>
        <authorList>
            <person name="Bechsgaard J."/>
        </authorList>
    </citation>
    <scope>NUCLEOTIDE SEQUENCE [LARGE SCALE GENOMIC DNA]</scope>
</reference>
<proteinExistence type="predicted"/>
<organism evidence="2 3">
    <name type="scientific">Stegodyphus mimosarum</name>
    <name type="common">African social velvet spider</name>
    <dbReference type="NCBI Taxonomy" id="407821"/>
    <lineage>
        <taxon>Eukaryota</taxon>
        <taxon>Metazoa</taxon>
        <taxon>Ecdysozoa</taxon>
        <taxon>Arthropoda</taxon>
        <taxon>Chelicerata</taxon>
        <taxon>Arachnida</taxon>
        <taxon>Araneae</taxon>
        <taxon>Araneomorphae</taxon>
        <taxon>Entelegynae</taxon>
        <taxon>Eresoidea</taxon>
        <taxon>Eresidae</taxon>
        <taxon>Stegodyphus</taxon>
    </lineage>
</organism>
<evidence type="ECO:0000313" key="2">
    <source>
        <dbReference type="EMBL" id="KFM64643.1"/>
    </source>
</evidence>
<dbReference type="EMBL" id="KK115271">
    <property type="protein sequence ID" value="KFM64643.1"/>
    <property type="molecule type" value="Genomic_DNA"/>
</dbReference>
<name>A0A087THQ4_STEMI</name>
<feature type="chain" id="PRO_5001829746" description="DUF19 domain-containing protein" evidence="1">
    <location>
        <begin position="29"/>
        <end position="204"/>
    </location>
</feature>
<keyword evidence="1" id="KW-0732">Signal</keyword>
<dbReference type="PANTHER" id="PTHR33964:SF1">
    <property type="entry name" value="RE45066P"/>
    <property type="match status" value="1"/>
</dbReference>
<accession>A0A087THQ4</accession>
<sequence length="204" mass="23114">MSSLKLFGCPLLSLCCLWICYSTQGLSAADGMDEKCPLFGTMACADLISEGNILRFHNKPLVENEETLEKQCESTLPYMKCVMDFSVGCPNYTENIYYQMFIDQRSTFLKVCDKDNDFRRSYLEGVKCLNELPEGQNDECGNLPRFPASLKDFTQEFCSALREYLQCGIEKVEEKCGSEAVLVAKEIASFNFNGFERGCSKLQF</sequence>
<dbReference type="Proteomes" id="UP000054359">
    <property type="component" value="Unassembled WGS sequence"/>
</dbReference>
<dbReference type="OrthoDB" id="10334671at2759"/>